<keyword evidence="2" id="KW-1185">Reference proteome</keyword>
<dbReference type="KEGG" id="atl:Athai_17840"/>
<sequence length="298" mass="31876">MTGPQTAAMVEAHRLGLRIWLEADLVRPWQDGPARLHAALRTVHGLAREPGVVGVKFTEALGYADGLTVPGRIGRFLTEVGDALAGAAPGRLRLLDLAVPELSCLPDDPARPHLATVAAARLRGRYPQLAIDHVHDYLRLGAADVAQVATLPRSSATYAGWGVDDDTAQRSAWSATVGYWGRLVRLYARADLTHPGAYPGDADSAARRLRGAVDVPLRAGAEAVDAWTWRRPYLGWVARLADPGPRRNLLWDGLVARHGAGTRLLTHLDPGAPERTVGADLAMIATACTDVYLAVGVD</sequence>
<organism evidence="1 2">
    <name type="scientific">Actinocatenispora thailandica</name>
    <dbReference type="NCBI Taxonomy" id="227318"/>
    <lineage>
        <taxon>Bacteria</taxon>
        <taxon>Bacillati</taxon>
        <taxon>Actinomycetota</taxon>
        <taxon>Actinomycetes</taxon>
        <taxon>Micromonosporales</taxon>
        <taxon>Micromonosporaceae</taxon>
        <taxon>Actinocatenispora</taxon>
    </lineage>
</organism>
<reference evidence="1 2" key="1">
    <citation type="submission" date="2020-08" db="EMBL/GenBank/DDBJ databases">
        <title>Whole genome shotgun sequence of Actinocatenispora thailandica NBRC 105041.</title>
        <authorList>
            <person name="Komaki H."/>
            <person name="Tamura T."/>
        </authorList>
    </citation>
    <scope>NUCLEOTIDE SEQUENCE [LARGE SCALE GENOMIC DNA]</scope>
    <source>
        <strain evidence="1 2">NBRC 105041</strain>
    </source>
</reference>
<name>A0A7R7HW21_9ACTN</name>
<dbReference type="Proteomes" id="UP000611640">
    <property type="component" value="Chromosome"/>
</dbReference>
<accession>A0A7R7HW21</accession>
<proteinExistence type="predicted"/>
<dbReference type="EMBL" id="AP023355">
    <property type="protein sequence ID" value="BCJ34281.1"/>
    <property type="molecule type" value="Genomic_DNA"/>
</dbReference>
<evidence type="ECO:0000313" key="1">
    <source>
        <dbReference type="EMBL" id="BCJ34281.1"/>
    </source>
</evidence>
<evidence type="ECO:0000313" key="2">
    <source>
        <dbReference type="Proteomes" id="UP000611640"/>
    </source>
</evidence>
<gene>
    <name evidence="1" type="ORF">Athai_17840</name>
</gene>
<protein>
    <submittedName>
        <fullName evidence="1">Uncharacterized protein</fullName>
    </submittedName>
</protein>
<dbReference type="AlphaFoldDB" id="A0A7R7HW21"/>